<keyword evidence="3 5" id="KW-1133">Transmembrane helix</keyword>
<evidence type="ECO:0000313" key="7">
    <source>
        <dbReference type="Proteomes" id="UP000287361"/>
    </source>
</evidence>
<dbReference type="SUPFAM" id="SSF90123">
    <property type="entry name" value="ABC transporter transmembrane region"/>
    <property type="match status" value="1"/>
</dbReference>
<feature type="transmembrane region" description="Helical" evidence="5">
    <location>
        <begin position="90"/>
        <end position="108"/>
    </location>
</feature>
<evidence type="ECO:0000256" key="2">
    <source>
        <dbReference type="ARBA" id="ARBA00022692"/>
    </source>
</evidence>
<dbReference type="EMBL" id="BHVZ01000014">
    <property type="protein sequence ID" value="GCB30330.1"/>
    <property type="molecule type" value="Genomic_DNA"/>
</dbReference>
<comment type="subcellular location">
    <subcellularLocation>
        <location evidence="1">Cell membrane</location>
        <topology evidence="1">Multi-pass membrane protein</topology>
    </subcellularLocation>
</comment>
<organism evidence="6 7">
    <name type="scientific">Anaerotignum faecicola</name>
    <dbReference type="NCBI Taxonomy" id="2358141"/>
    <lineage>
        <taxon>Bacteria</taxon>
        <taxon>Bacillati</taxon>
        <taxon>Bacillota</taxon>
        <taxon>Clostridia</taxon>
        <taxon>Lachnospirales</taxon>
        <taxon>Anaerotignaceae</taxon>
        <taxon>Anaerotignum</taxon>
    </lineage>
</organism>
<dbReference type="Proteomes" id="UP000287361">
    <property type="component" value="Unassembled WGS sequence"/>
</dbReference>
<evidence type="ECO:0000256" key="1">
    <source>
        <dbReference type="ARBA" id="ARBA00004651"/>
    </source>
</evidence>
<evidence type="ECO:0008006" key="8">
    <source>
        <dbReference type="Google" id="ProtNLM"/>
    </source>
</evidence>
<dbReference type="OrthoDB" id="1654887at2"/>
<dbReference type="GO" id="GO:0005524">
    <property type="term" value="F:ATP binding"/>
    <property type="evidence" value="ECO:0007669"/>
    <property type="project" value="InterPro"/>
</dbReference>
<reference evidence="6 7" key="1">
    <citation type="submission" date="2018-10" db="EMBL/GenBank/DDBJ databases">
        <title>Draft Genome Sequence of Anaerotignum sp. KCTC 15736.</title>
        <authorList>
            <person name="Choi S.H."/>
            <person name="Kim J.S."/>
            <person name="Kang S.W."/>
            <person name="Lee J.S."/>
            <person name="Park S.H."/>
        </authorList>
    </citation>
    <scope>NUCLEOTIDE SEQUENCE [LARGE SCALE GENOMIC DNA]</scope>
    <source>
        <strain evidence="6 7">KCTC 15736</strain>
    </source>
</reference>
<dbReference type="GeneID" id="86195007"/>
<evidence type="ECO:0000313" key="6">
    <source>
        <dbReference type="EMBL" id="GCB30330.1"/>
    </source>
</evidence>
<keyword evidence="4 5" id="KW-0472">Membrane</keyword>
<dbReference type="AlphaFoldDB" id="A0A401LFK6"/>
<name>A0A401LFK6_9FIRM</name>
<dbReference type="GO" id="GO:0005886">
    <property type="term" value="C:plasma membrane"/>
    <property type="evidence" value="ECO:0007669"/>
    <property type="project" value="UniProtKB-SubCell"/>
</dbReference>
<evidence type="ECO:0000256" key="5">
    <source>
        <dbReference type="SAM" id="Phobius"/>
    </source>
</evidence>
<accession>A0A401LFK6</accession>
<evidence type="ECO:0000256" key="4">
    <source>
        <dbReference type="ARBA" id="ARBA00023136"/>
    </source>
</evidence>
<protein>
    <recommendedName>
        <fullName evidence="8">DUF3169 domain-containing protein</fullName>
    </recommendedName>
</protein>
<sequence length="140" mass="16642">MRDRKKGGFLLAAGVIFVAVSVFVKDSYYANILRSWGIAWVVIGLLRLREYFYYKKPEHQAEYEEKETAARINRTDERKVLLRQMAGHKAYQVMFFVLIAVSFLFALLRVEWWVTGVLCLLWVLQYLLGIAFMRYYEKRL</sequence>
<gene>
    <name evidence="6" type="ORF">KGMB03357_19910</name>
</gene>
<dbReference type="RefSeq" id="WP_118581125.1">
    <property type="nucleotide sequence ID" value="NZ_DAVZTY010000005.1"/>
</dbReference>
<evidence type="ECO:0000256" key="3">
    <source>
        <dbReference type="ARBA" id="ARBA00022989"/>
    </source>
</evidence>
<comment type="caution">
    <text evidence="6">The sequence shown here is derived from an EMBL/GenBank/DDBJ whole genome shotgun (WGS) entry which is preliminary data.</text>
</comment>
<feature type="transmembrane region" description="Helical" evidence="5">
    <location>
        <begin position="7"/>
        <end position="24"/>
    </location>
</feature>
<feature type="transmembrane region" description="Helical" evidence="5">
    <location>
        <begin position="114"/>
        <end position="136"/>
    </location>
</feature>
<proteinExistence type="predicted"/>
<keyword evidence="7" id="KW-1185">Reference proteome</keyword>
<keyword evidence="2 5" id="KW-0812">Transmembrane</keyword>
<dbReference type="InterPro" id="IPR036640">
    <property type="entry name" value="ABC1_TM_sf"/>
</dbReference>
<feature type="transmembrane region" description="Helical" evidence="5">
    <location>
        <begin position="30"/>
        <end position="48"/>
    </location>
</feature>